<dbReference type="EMBL" id="BIFT01000002">
    <property type="protein sequence ID" value="GCE31201.1"/>
    <property type="molecule type" value="Genomic_DNA"/>
</dbReference>
<evidence type="ECO:0000313" key="1">
    <source>
        <dbReference type="EMBL" id="GCE31201.1"/>
    </source>
</evidence>
<organism evidence="1 2">
    <name type="scientific">Dictyobacter alpinus</name>
    <dbReference type="NCBI Taxonomy" id="2014873"/>
    <lineage>
        <taxon>Bacteria</taxon>
        <taxon>Bacillati</taxon>
        <taxon>Chloroflexota</taxon>
        <taxon>Ktedonobacteria</taxon>
        <taxon>Ktedonobacterales</taxon>
        <taxon>Dictyobacteraceae</taxon>
        <taxon>Dictyobacter</taxon>
    </lineage>
</organism>
<dbReference type="Proteomes" id="UP000287171">
    <property type="component" value="Unassembled WGS sequence"/>
</dbReference>
<proteinExistence type="predicted"/>
<protein>
    <submittedName>
        <fullName evidence="1">Uncharacterized protein</fullName>
    </submittedName>
</protein>
<sequence length="195" mass="23023">MYWWPLIFEAMHKSLLRFPVPQRNDHKGVYFSTTEGDDIYCSFRDLWSTIYDDHDDVLVSFWLPNSAFYVQVSLAQNNDFWQLDITLDEGMFNADSIDDTKLLLNTFINCSINLYAICNPIQVRLYWDEDISTFPKQLNLLQMTNSLEEAQSQILSFRDQQLHWREVALIYNTKLSVLDPFPLWEGNSWGFISLP</sequence>
<gene>
    <name evidence="1" type="ORF">KDA_66850</name>
</gene>
<evidence type="ECO:0000313" key="2">
    <source>
        <dbReference type="Proteomes" id="UP000287171"/>
    </source>
</evidence>
<dbReference type="AlphaFoldDB" id="A0A402BIG5"/>
<comment type="caution">
    <text evidence="1">The sequence shown here is derived from an EMBL/GenBank/DDBJ whole genome shotgun (WGS) entry which is preliminary data.</text>
</comment>
<keyword evidence="2" id="KW-1185">Reference proteome</keyword>
<name>A0A402BIG5_9CHLR</name>
<reference evidence="2" key="1">
    <citation type="submission" date="2018-12" db="EMBL/GenBank/DDBJ databases">
        <title>Tengunoibacter tsumagoiensis gen. nov., sp. nov., Dictyobacter kobayashii sp. nov., D. alpinus sp. nov., and D. joshuensis sp. nov. and description of Dictyobacteraceae fam. nov. within the order Ktedonobacterales isolated from Tengu-no-mugimeshi.</title>
        <authorList>
            <person name="Wang C.M."/>
            <person name="Zheng Y."/>
            <person name="Sakai Y."/>
            <person name="Toyoda A."/>
            <person name="Minakuchi Y."/>
            <person name="Abe K."/>
            <person name="Yokota A."/>
            <person name="Yabe S."/>
        </authorList>
    </citation>
    <scope>NUCLEOTIDE SEQUENCE [LARGE SCALE GENOMIC DNA]</scope>
    <source>
        <strain evidence="2">Uno16</strain>
    </source>
</reference>
<accession>A0A402BIG5</accession>